<sequence>MKAWMLRSSWVFSGDARNADVIDKSGKVHQSALGFIGEVVIFGAPQKEGVMGSKRPSKRRTLLRKVSYTRGKTRGHASIQRLLAARGIGKKIRRYAKCLPCELGPAFVRARFLKSIKFHWVIPSRI</sequence>
<accession>A0A1F6DV30</accession>
<protein>
    <submittedName>
        <fullName evidence="1">Uncharacterized protein</fullName>
    </submittedName>
</protein>
<dbReference type="Proteomes" id="UP000177652">
    <property type="component" value="Unassembled WGS sequence"/>
</dbReference>
<dbReference type="AlphaFoldDB" id="A0A1F6DV30"/>
<name>A0A1F6DV30_9BACT</name>
<evidence type="ECO:0000313" key="1">
    <source>
        <dbReference type="EMBL" id="OGG65268.1"/>
    </source>
</evidence>
<reference evidence="1 2" key="1">
    <citation type="journal article" date="2016" name="Nat. Commun.">
        <title>Thousands of microbial genomes shed light on interconnected biogeochemical processes in an aquifer system.</title>
        <authorList>
            <person name="Anantharaman K."/>
            <person name="Brown C.T."/>
            <person name="Hug L.A."/>
            <person name="Sharon I."/>
            <person name="Castelle C.J."/>
            <person name="Probst A.J."/>
            <person name="Thomas B.C."/>
            <person name="Singh A."/>
            <person name="Wilkins M.J."/>
            <person name="Karaoz U."/>
            <person name="Brodie E.L."/>
            <person name="Williams K.H."/>
            <person name="Hubbard S.S."/>
            <person name="Banfield J.F."/>
        </authorList>
    </citation>
    <scope>NUCLEOTIDE SEQUENCE [LARGE SCALE GENOMIC DNA]</scope>
</reference>
<comment type="caution">
    <text evidence="1">The sequence shown here is derived from an EMBL/GenBank/DDBJ whole genome shotgun (WGS) entry which is preliminary data.</text>
</comment>
<organism evidence="1 2">
    <name type="scientific">Candidatus Kaiserbacteria bacterium RIFCSPHIGHO2_02_FULL_55_20</name>
    <dbReference type="NCBI Taxonomy" id="1798497"/>
    <lineage>
        <taxon>Bacteria</taxon>
        <taxon>Candidatus Kaiseribacteriota</taxon>
    </lineage>
</organism>
<evidence type="ECO:0000313" key="2">
    <source>
        <dbReference type="Proteomes" id="UP000177652"/>
    </source>
</evidence>
<gene>
    <name evidence="1" type="ORF">A3D71_03440</name>
</gene>
<proteinExistence type="predicted"/>
<dbReference type="EMBL" id="MFLK01000053">
    <property type="protein sequence ID" value="OGG65268.1"/>
    <property type="molecule type" value="Genomic_DNA"/>
</dbReference>